<dbReference type="EMBL" id="JANIEX010001010">
    <property type="protein sequence ID" value="KAJ3561397.1"/>
    <property type="molecule type" value="Genomic_DNA"/>
</dbReference>
<gene>
    <name evidence="2" type="ORF">NP233_g10216</name>
</gene>
<organism evidence="2 3">
    <name type="scientific">Leucocoprinus birnbaumii</name>
    <dbReference type="NCBI Taxonomy" id="56174"/>
    <lineage>
        <taxon>Eukaryota</taxon>
        <taxon>Fungi</taxon>
        <taxon>Dikarya</taxon>
        <taxon>Basidiomycota</taxon>
        <taxon>Agaricomycotina</taxon>
        <taxon>Agaricomycetes</taxon>
        <taxon>Agaricomycetidae</taxon>
        <taxon>Agaricales</taxon>
        <taxon>Agaricineae</taxon>
        <taxon>Agaricaceae</taxon>
        <taxon>Leucocoprinus</taxon>
    </lineage>
</organism>
<reference evidence="2" key="1">
    <citation type="submission" date="2022-07" db="EMBL/GenBank/DDBJ databases">
        <title>Genome Sequence of Leucocoprinus birnbaumii.</title>
        <authorList>
            <person name="Buettner E."/>
        </authorList>
    </citation>
    <scope>NUCLEOTIDE SEQUENCE</scope>
    <source>
        <strain evidence="2">VT141</strain>
    </source>
</reference>
<feature type="transmembrane region" description="Helical" evidence="1">
    <location>
        <begin position="16"/>
        <end position="37"/>
    </location>
</feature>
<feature type="transmembrane region" description="Helical" evidence="1">
    <location>
        <begin position="97"/>
        <end position="117"/>
    </location>
</feature>
<feature type="transmembrane region" description="Helical" evidence="1">
    <location>
        <begin position="58"/>
        <end position="77"/>
    </location>
</feature>
<feature type="transmembrane region" description="Helical" evidence="1">
    <location>
        <begin position="202"/>
        <end position="220"/>
    </location>
</feature>
<name>A0AAD5VIN5_9AGAR</name>
<keyword evidence="1" id="KW-1133">Transmembrane helix</keyword>
<keyword evidence="1" id="KW-0812">Transmembrane</keyword>
<keyword evidence="1" id="KW-0472">Membrane</keyword>
<comment type="caution">
    <text evidence="2">The sequence shown here is derived from an EMBL/GenBank/DDBJ whole genome shotgun (WGS) entry which is preliminary data.</text>
</comment>
<proteinExistence type="predicted"/>
<sequence>MSLTFAIQQVQKQSDILPYGAIGTTCHLLTAYTLICIQTNRLLWWPFSSDKLKLTARARISAVLSTIGFLISTPLAIHTTAHCRNSRALYLIGIDKVFVSVMNGATACYASFILVVKGQVADSNLDSNHGGSIVNQRLGAAMIIPFICVPGFFVGLVGALMIVIDSWSSIHPLRLLTLGFILLILFEIGLFFLLIRTCGTSMFICPIFVVPILFPTIISYQDWVLALATGNLIGVPSPEVKSLYWSYFVFTRFSMFAGI</sequence>
<keyword evidence="3" id="KW-1185">Reference proteome</keyword>
<evidence type="ECO:0000313" key="2">
    <source>
        <dbReference type="EMBL" id="KAJ3561397.1"/>
    </source>
</evidence>
<accession>A0AAD5VIN5</accession>
<dbReference type="AlphaFoldDB" id="A0AAD5VIN5"/>
<feature type="transmembrane region" description="Helical" evidence="1">
    <location>
        <begin position="138"/>
        <end position="164"/>
    </location>
</feature>
<dbReference type="Proteomes" id="UP001213000">
    <property type="component" value="Unassembled WGS sequence"/>
</dbReference>
<evidence type="ECO:0000313" key="3">
    <source>
        <dbReference type="Proteomes" id="UP001213000"/>
    </source>
</evidence>
<evidence type="ECO:0000256" key="1">
    <source>
        <dbReference type="SAM" id="Phobius"/>
    </source>
</evidence>
<protein>
    <submittedName>
        <fullName evidence="2">Uncharacterized protein</fullName>
    </submittedName>
</protein>
<feature type="transmembrane region" description="Helical" evidence="1">
    <location>
        <begin position="176"/>
        <end position="195"/>
    </location>
</feature>